<evidence type="ECO:0000259" key="16">
    <source>
        <dbReference type="PROSITE" id="PS50908"/>
    </source>
</evidence>
<dbReference type="PROSITE" id="PS50011">
    <property type="entry name" value="PROTEIN_KINASE_DOM"/>
    <property type="match status" value="2"/>
</dbReference>
<feature type="compositionally biased region" description="Acidic residues" evidence="14">
    <location>
        <begin position="719"/>
        <end position="731"/>
    </location>
</feature>
<keyword evidence="13" id="KW-0175">Coiled coil</keyword>
<name>A0A0J6I6E3_COCPO</name>
<dbReference type="SUPFAM" id="SSF55681">
    <property type="entry name" value="Class II aaRS and biotin synthetases"/>
    <property type="match status" value="1"/>
</dbReference>
<dbReference type="GO" id="GO:0005737">
    <property type="term" value="C:cytoplasm"/>
    <property type="evidence" value="ECO:0007669"/>
    <property type="project" value="TreeGrafter"/>
</dbReference>
<dbReference type="Proteomes" id="UP000054567">
    <property type="component" value="Unassembled WGS sequence"/>
</dbReference>
<keyword evidence="2" id="KW-0723">Serine/threonine-protein kinase</keyword>
<dbReference type="Gene3D" id="3.10.110.10">
    <property type="entry name" value="Ubiquitin Conjugating Enzyme"/>
    <property type="match status" value="1"/>
</dbReference>
<dbReference type="InterPro" id="IPR017441">
    <property type="entry name" value="Protein_kinase_ATP_BS"/>
</dbReference>
<evidence type="ECO:0000256" key="14">
    <source>
        <dbReference type="SAM" id="MobiDB-lite"/>
    </source>
</evidence>
<evidence type="ECO:0000256" key="9">
    <source>
        <dbReference type="ARBA" id="ARBA00048679"/>
    </source>
</evidence>
<reference evidence="17 18" key="1">
    <citation type="submission" date="2007-06" db="EMBL/GenBank/DDBJ databases">
        <title>The Genome Sequence of Coccidioides posadasii RMSCC_3488.</title>
        <authorList>
            <consortium name="Coccidioides Genome Resources Consortium"/>
            <consortium name="The Broad Institute Genome Sequencing Platform"/>
            <person name="Henn M.R."/>
            <person name="Sykes S."/>
            <person name="Young S."/>
            <person name="Jaffe D."/>
            <person name="Berlin A."/>
            <person name="Alvarez P."/>
            <person name="Butler J."/>
            <person name="Gnerre S."/>
            <person name="Grabherr M."/>
            <person name="Mauceli E."/>
            <person name="Brockman W."/>
            <person name="Kodira C."/>
            <person name="Alvarado L."/>
            <person name="Zeng Q."/>
            <person name="Crawford M."/>
            <person name="Antoine C."/>
            <person name="Devon K."/>
            <person name="Galgiani J."/>
            <person name="Orsborn K."/>
            <person name="Lewis M.L."/>
            <person name="Nusbaum C."/>
            <person name="Galagan J."/>
            <person name="Birren B."/>
        </authorList>
    </citation>
    <scope>NUCLEOTIDE SEQUENCE [LARGE SCALE GENOMIC DNA]</scope>
    <source>
        <strain evidence="17 18">RMSCC 3488</strain>
    </source>
</reference>
<dbReference type="FunFam" id="3.30.930.10:FF:000074">
    <property type="entry name" value="Serine/threonine-protein kinase gcn2"/>
    <property type="match status" value="1"/>
</dbReference>
<evidence type="ECO:0000256" key="2">
    <source>
        <dbReference type="ARBA" id="ARBA00022527"/>
    </source>
</evidence>
<dbReference type="InterPro" id="IPR041715">
    <property type="entry name" value="HisRS-like_core"/>
</dbReference>
<reference evidence="18" key="3">
    <citation type="journal article" date="2010" name="Genome Res.">
        <title>Population genomic sequencing of Coccidioides fungi reveals recent hybridization and transposon control.</title>
        <authorList>
            <person name="Neafsey D.E."/>
            <person name="Barker B.M."/>
            <person name="Sharpton T.J."/>
            <person name="Stajich J.E."/>
            <person name="Park D.J."/>
            <person name="Whiston E."/>
            <person name="Hung C.-Y."/>
            <person name="McMahan C."/>
            <person name="White J."/>
            <person name="Sykes S."/>
            <person name="Heiman D."/>
            <person name="Young S."/>
            <person name="Zeng Q."/>
            <person name="Abouelleil A."/>
            <person name="Aftuck L."/>
            <person name="Bessette D."/>
            <person name="Brown A."/>
            <person name="FitzGerald M."/>
            <person name="Lui A."/>
            <person name="Macdonald J.P."/>
            <person name="Priest M."/>
            <person name="Orbach M.J."/>
            <person name="Galgiani J.N."/>
            <person name="Kirkland T.N."/>
            <person name="Cole G.T."/>
            <person name="Birren B.W."/>
            <person name="Henn M.R."/>
            <person name="Taylor J.W."/>
            <person name="Rounsley S.D."/>
        </authorList>
    </citation>
    <scope>NUCLEOTIDE SEQUENCE [LARGE SCALE GENOMIC DNA]</scope>
    <source>
        <strain evidence="18">RMSCC 3488</strain>
    </source>
</reference>
<feature type="region of interest" description="Disordered" evidence="14">
    <location>
        <begin position="1"/>
        <end position="35"/>
    </location>
</feature>
<protein>
    <recommendedName>
        <fullName evidence="1">non-specific serine/threonine protein kinase</fullName>
        <ecNumber evidence="1">2.7.11.1</ecNumber>
    </recommendedName>
</protein>
<dbReference type="PROSITE" id="PS00107">
    <property type="entry name" value="PROTEIN_KINASE_ATP"/>
    <property type="match status" value="1"/>
</dbReference>
<feature type="compositionally biased region" description="Low complexity" evidence="14">
    <location>
        <begin position="25"/>
        <end position="35"/>
    </location>
</feature>
<feature type="binding site" evidence="12">
    <location>
        <position position="611"/>
    </location>
    <ligand>
        <name>ATP</name>
        <dbReference type="ChEBI" id="CHEBI:30616"/>
    </ligand>
</feature>
<comment type="similarity">
    <text evidence="7">Belongs to the protein kinase superfamily. Ser/Thr protein kinase family. GCN2 subfamily.</text>
</comment>
<dbReference type="InterPro" id="IPR008271">
    <property type="entry name" value="Ser/Thr_kinase_AS"/>
</dbReference>
<feature type="domain" description="Protein kinase" evidence="15">
    <location>
        <begin position="284"/>
        <end position="539"/>
    </location>
</feature>
<dbReference type="InterPro" id="IPR024435">
    <property type="entry name" value="HisRS-related_dom"/>
</dbReference>
<dbReference type="SUPFAM" id="SSF52954">
    <property type="entry name" value="Class II aaRS ABD-related"/>
    <property type="match status" value="1"/>
</dbReference>
<dbReference type="PROSITE" id="PS50908">
    <property type="entry name" value="RWD"/>
    <property type="match status" value="1"/>
</dbReference>
<dbReference type="InterPro" id="IPR045864">
    <property type="entry name" value="aa-tRNA-synth_II/BPL/LPL"/>
</dbReference>
<evidence type="ECO:0000256" key="4">
    <source>
        <dbReference type="ARBA" id="ARBA00022741"/>
    </source>
</evidence>
<dbReference type="Pfam" id="PF05773">
    <property type="entry name" value="RWD"/>
    <property type="match status" value="1"/>
</dbReference>
<dbReference type="FunFam" id="3.40.50.800:FF:000009">
    <property type="entry name" value="Eukaryotic translation initiation factor 2-alpha kinase"/>
    <property type="match status" value="1"/>
</dbReference>
<evidence type="ECO:0000256" key="7">
    <source>
        <dbReference type="ARBA" id="ARBA00037982"/>
    </source>
</evidence>
<dbReference type="SUPFAM" id="SSF54495">
    <property type="entry name" value="UBC-like"/>
    <property type="match status" value="1"/>
</dbReference>
<evidence type="ECO:0000256" key="8">
    <source>
        <dbReference type="ARBA" id="ARBA00047899"/>
    </source>
</evidence>
<evidence type="ECO:0000256" key="1">
    <source>
        <dbReference type="ARBA" id="ARBA00012513"/>
    </source>
</evidence>
<accession>A0A0J6I6E3</accession>
<dbReference type="InterPro" id="IPR050339">
    <property type="entry name" value="CC_SR_Kinase"/>
</dbReference>
<dbReference type="InterPro" id="IPR011009">
    <property type="entry name" value="Kinase-like_dom_sf"/>
</dbReference>
<feature type="region of interest" description="Disordered" evidence="14">
    <location>
        <begin position="220"/>
        <end position="250"/>
    </location>
</feature>
<sequence>MPAKQKKGTRKNGHLAAEKKKPQLSSDAGPAASPSATITNYREIHVNEAEALRSIYADGFEYVETRQSAWKQSSDIAFKLHLKASSNCEVGVDLLVELPATYPKTAPKLTLECIEDLRGDAKSRIQNVVVTKPTELLGNEMIYELAVSIQDILEDAALMRARSDAGRSLEEERRAQEAAALQKAERLKQEELRKQQEATKEEEKEYEAAFKNQIKIRQREKEQNYRRKSRSTFEDVEHLDPSDDTPGAVTFDSPMTVIDNEGRQLTFRAVYGRTLINHTHHKETFTVKPVVLGATHRVPLLVLKEIFIREKETKISDVRQRIGSSEDKLEILKSLRHPNLVDFVGYKIYSPLDPYASHDNTWHVSALFEYANKGSLSELLDMVGTLPAENVKAWMIQLVEGLEFYHRHRLVHGNIHSARVLLFRSSTGSTVVKLLGSIEEALPLPSSAKRALDTSKSTFWQPPELMQDNAKPSIKSDVWDLGIVFLQMGFGKDVLQRYTSANSLITSLDLSQPLQDMLRELFQVDPKKRPTAFQIHPFEFFRVDSPLIMPTATPNSAPHPRRARSDSQGMLPVFSRYEHDFDEVGRLGRGGFGQVVKARNKLDGRFYAVKKISHKSSAALKDTLSEIMLLSRLNHPYVVRYYTAWLEEDYFGVEDDAVESTDQELSHPNIEFGYSTSGLDFMSSKGYPKIEFGYDSDEQPPDGDENGEGRTTSNGTIREDDEDYDDNDDEPTQSITGEEGDELQLVNSGSSHQVTSTLYIQMEYCEKHTLRDLIRDGLHENVDASWRLFRQILDGLNHIHTHGIIHRDLKPDNIFLDVTNNPRIGDFGLATRGQFSTAIQSSFVPDIGESFTRSIGTTYYVAPEMKSAADGQYNEKVDMYSLGIIFFEMCHPLNTAMERDHTLQEIRKKDHVLPETFELPEKVVQGQIIESLISHRPGERPAAIEILQSGKIPLQVEEEMFRKAVMGLLSDPNSADYKKILSAIFSQPSNKFEDLAWEIDSRESPPADEMVLQGAVKDQLIAIFRKHGAVETTRQTVFPRSNHYGPGVVRLLDPDGNQVQLPFDLTLPNARSVSRQHPSIDKMFSFGTVFREALHGGQPRAHNEVDFDIVSHNTLDLALKEAEAIKVLDEILDEFPSLRTAQMCYHLNHSDLLDTIIAFCRISSKQRPLVKEVISKLNVGHYTMQKIRTELRAPTIGVASTSIDDLARFDFRDSPEKALKRLRLIMEDTEFVDKLTPIFARLNAVISYLKRFRVRRKIYISPLSSVNNKFYGGSILFQCIFDTRRRDVFAAGGRYDSLIQEFRPKIMSSRPQCHAVGFYLSFDKLTASMANLVKGRTKGSSKHISDIGDIWRKRKCDVLVASFDSNVLRTLALDILSELWTHDISAELAIDASSLEELLARYRDDNHSWVVIVKQDSLDRGLKIKSLARKEEFDVRCGDLVAWIRAEIRHRNQKEKAETLKSTKQGTQDPNPLSRERDMDVRIIAPMHKGKKTNRQNMVESAILRARETADKALDGPIAAIDIRDDVLEAIRNTRLADADAWRVVIQSVPLVERKYLTDLLNLLYELASESKEQDGTERYRNAFIYNYRNGNCVYYDLTLGK</sequence>
<dbReference type="Pfam" id="PF00069">
    <property type="entry name" value="Pkinase"/>
    <property type="match status" value="3"/>
</dbReference>
<evidence type="ECO:0000256" key="6">
    <source>
        <dbReference type="ARBA" id="ARBA00022840"/>
    </source>
</evidence>
<dbReference type="CDD" id="cd23823">
    <property type="entry name" value="RWD_GCN2"/>
    <property type="match status" value="1"/>
</dbReference>
<feature type="domain" description="Protein kinase" evidence="15">
    <location>
        <begin position="581"/>
        <end position="961"/>
    </location>
</feature>
<dbReference type="GO" id="GO:0005634">
    <property type="term" value="C:nucleus"/>
    <property type="evidence" value="ECO:0007669"/>
    <property type="project" value="TreeGrafter"/>
</dbReference>
<feature type="compositionally biased region" description="Polar residues" evidence="14">
    <location>
        <begin position="1462"/>
        <end position="1471"/>
    </location>
</feature>
<evidence type="ECO:0000256" key="3">
    <source>
        <dbReference type="ARBA" id="ARBA00022679"/>
    </source>
</evidence>
<keyword evidence="4 11" id="KW-0547">Nucleotide-binding</keyword>
<proteinExistence type="inferred from homology"/>
<dbReference type="InterPro" id="IPR006575">
    <property type="entry name" value="RWD_dom"/>
</dbReference>
<feature type="region of interest" description="Disordered" evidence="14">
    <location>
        <begin position="690"/>
        <end position="748"/>
    </location>
</feature>
<dbReference type="InterPro" id="IPR000719">
    <property type="entry name" value="Prot_kinase_dom"/>
</dbReference>
<feature type="active site" description="Proton acceptor" evidence="10">
    <location>
        <position position="808"/>
    </location>
</feature>
<feature type="region of interest" description="Disordered" evidence="14">
    <location>
        <begin position="1454"/>
        <end position="1477"/>
    </location>
</feature>
<comment type="catalytic activity">
    <reaction evidence="8">
        <text>L-threonyl-[protein] + ATP = O-phospho-L-threonyl-[protein] + ADP + H(+)</text>
        <dbReference type="Rhea" id="RHEA:46608"/>
        <dbReference type="Rhea" id="RHEA-COMP:11060"/>
        <dbReference type="Rhea" id="RHEA-COMP:11605"/>
        <dbReference type="ChEBI" id="CHEBI:15378"/>
        <dbReference type="ChEBI" id="CHEBI:30013"/>
        <dbReference type="ChEBI" id="CHEBI:30616"/>
        <dbReference type="ChEBI" id="CHEBI:61977"/>
        <dbReference type="ChEBI" id="CHEBI:456216"/>
        <dbReference type="EC" id="2.7.11.1"/>
    </reaction>
</comment>
<feature type="binding site" evidence="11">
    <location>
        <begin position="587"/>
        <end position="595"/>
    </location>
    <ligand>
        <name>ATP</name>
        <dbReference type="ChEBI" id="CHEBI:30616"/>
    </ligand>
</feature>
<organism evidence="17 18">
    <name type="scientific">Coccidioides posadasii RMSCC 3488</name>
    <dbReference type="NCBI Taxonomy" id="454284"/>
    <lineage>
        <taxon>Eukaryota</taxon>
        <taxon>Fungi</taxon>
        <taxon>Dikarya</taxon>
        <taxon>Ascomycota</taxon>
        <taxon>Pezizomycotina</taxon>
        <taxon>Eurotiomycetes</taxon>
        <taxon>Eurotiomycetidae</taxon>
        <taxon>Onygenales</taxon>
        <taxon>Onygenaceae</taxon>
        <taxon>Coccidioides</taxon>
    </lineage>
</organism>
<dbReference type="EC" id="2.7.11.1" evidence="1"/>
<dbReference type="InterPro" id="IPR016255">
    <property type="entry name" value="Gcn2"/>
</dbReference>
<dbReference type="Gene3D" id="3.30.200.20">
    <property type="entry name" value="Phosphorylase Kinase, domain 1"/>
    <property type="match status" value="1"/>
</dbReference>
<dbReference type="GO" id="GO:0004694">
    <property type="term" value="F:eukaryotic translation initiation factor 2alpha kinase activity"/>
    <property type="evidence" value="ECO:0007669"/>
    <property type="project" value="InterPro"/>
</dbReference>
<dbReference type="PIRSF" id="PIRSF000660">
    <property type="entry name" value="Ser/Thr_PK_GCN2"/>
    <property type="match status" value="1"/>
</dbReference>
<dbReference type="OrthoDB" id="341578at2759"/>
<dbReference type="SUPFAM" id="SSF56112">
    <property type="entry name" value="Protein kinase-like (PK-like)"/>
    <property type="match status" value="2"/>
</dbReference>
<dbReference type="PROSITE" id="PS00108">
    <property type="entry name" value="PROTEIN_KINASE_ST"/>
    <property type="match status" value="1"/>
</dbReference>
<evidence type="ECO:0000256" key="11">
    <source>
        <dbReference type="PIRSR" id="PIRSR000660-2"/>
    </source>
</evidence>
<evidence type="ECO:0000256" key="5">
    <source>
        <dbReference type="ARBA" id="ARBA00022777"/>
    </source>
</evidence>
<dbReference type="Gene3D" id="3.40.50.800">
    <property type="entry name" value="Anticodon-binding domain"/>
    <property type="match status" value="1"/>
</dbReference>
<dbReference type="InterPro" id="IPR016135">
    <property type="entry name" value="UBQ-conjugating_enzyme/RWD"/>
</dbReference>
<dbReference type="InterPro" id="IPR036621">
    <property type="entry name" value="Anticodon-bd_dom_sf"/>
</dbReference>
<dbReference type="Gene3D" id="1.10.510.10">
    <property type="entry name" value="Transferase(Phosphotransferase) domain 1"/>
    <property type="match status" value="2"/>
</dbReference>
<comment type="catalytic activity">
    <reaction evidence="9">
        <text>L-seryl-[protein] + ATP = O-phospho-L-seryl-[protein] + ADP + H(+)</text>
        <dbReference type="Rhea" id="RHEA:17989"/>
        <dbReference type="Rhea" id="RHEA-COMP:9863"/>
        <dbReference type="Rhea" id="RHEA-COMP:11604"/>
        <dbReference type="ChEBI" id="CHEBI:15378"/>
        <dbReference type="ChEBI" id="CHEBI:29999"/>
        <dbReference type="ChEBI" id="CHEBI:30616"/>
        <dbReference type="ChEBI" id="CHEBI:83421"/>
        <dbReference type="ChEBI" id="CHEBI:456216"/>
        <dbReference type="EC" id="2.7.11.1"/>
    </reaction>
</comment>
<dbReference type="GO" id="GO:0000077">
    <property type="term" value="P:DNA damage checkpoint signaling"/>
    <property type="evidence" value="ECO:0007669"/>
    <property type="project" value="InterPro"/>
</dbReference>
<keyword evidence="3" id="KW-0808">Transferase</keyword>
<dbReference type="CDD" id="cd14046">
    <property type="entry name" value="STKc_EIF2AK4_GCN2_rpt2"/>
    <property type="match status" value="1"/>
</dbReference>
<evidence type="ECO:0000259" key="15">
    <source>
        <dbReference type="PROSITE" id="PS50011"/>
    </source>
</evidence>
<dbReference type="EMBL" id="DS268110">
    <property type="protein sequence ID" value="KMM66992.1"/>
    <property type="molecule type" value="Genomic_DNA"/>
</dbReference>
<feature type="binding site" evidence="11">
    <location>
        <position position="610"/>
    </location>
    <ligand>
        <name>ATP</name>
        <dbReference type="ChEBI" id="CHEBI:30616"/>
    </ligand>
</feature>
<dbReference type="GO" id="GO:0110031">
    <property type="term" value="P:negative regulation of G2/MI transition of meiotic cell cycle"/>
    <property type="evidence" value="ECO:0007669"/>
    <property type="project" value="TreeGrafter"/>
</dbReference>
<dbReference type="Pfam" id="PF13393">
    <property type="entry name" value="tRNA-synt_His"/>
    <property type="match status" value="1"/>
</dbReference>
<dbReference type="VEuPathDB" id="FungiDB:CPAG_03328"/>
<feature type="compositionally biased region" description="Basic and acidic residues" evidence="14">
    <location>
        <begin position="220"/>
        <end position="241"/>
    </location>
</feature>
<feature type="compositionally biased region" description="Acidic residues" evidence="14">
    <location>
        <begin position="694"/>
        <end position="706"/>
    </location>
</feature>
<dbReference type="FunFam" id="3.10.110.10:FF:000050">
    <property type="entry name" value="eIF-2-alpha kinase GCN2"/>
    <property type="match status" value="1"/>
</dbReference>
<evidence type="ECO:0000256" key="10">
    <source>
        <dbReference type="PIRSR" id="PIRSR000660-1"/>
    </source>
</evidence>
<dbReference type="Pfam" id="PF12745">
    <property type="entry name" value="HGTP_anticodon2"/>
    <property type="match status" value="1"/>
</dbReference>
<gene>
    <name evidence="17" type="ORF">CPAG_03328</name>
</gene>
<dbReference type="SMART" id="SM00220">
    <property type="entry name" value="S_TKc"/>
    <property type="match status" value="2"/>
</dbReference>
<dbReference type="GO" id="GO:0009893">
    <property type="term" value="P:positive regulation of metabolic process"/>
    <property type="evidence" value="ECO:0007669"/>
    <property type="project" value="UniProtKB-ARBA"/>
</dbReference>
<dbReference type="GO" id="GO:0005524">
    <property type="term" value="F:ATP binding"/>
    <property type="evidence" value="ECO:0007669"/>
    <property type="project" value="UniProtKB-UniRule"/>
</dbReference>
<keyword evidence="5 17" id="KW-0418">Kinase</keyword>
<evidence type="ECO:0000256" key="12">
    <source>
        <dbReference type="PROSITE-ProRule" id="PRU10141"/>
    </source>
</evidence>
<reference evidence="18" key="2">
    <citation type="journal article" date="2009" name="Genome Res.">
        <title>Comparative genomic analyses of the human fungal pathogens Coccidioides and their relatives.</title>
        <authorList>
            <person name="Sharpton T.J."/>
            <person name="Stajich J.E."/>
            <person name="Rounsley S.D."/>
            <person name="Gardner M.J."/>
            <person name="Wortman J.R."/>
            <person name="Jordar V.S."/>
            <person name="Maiti R."/>
            <person name="Kodira C.D."/>
            <person name="Neafsey D.E."/>
            <person name="Zeng Q."/>
            <person name="Hung C.-Y."/>
            <person name="McMahan C."/>
            <person name="Muszewska A."/>
            <person name="Grynberg M."/>
            <person name="Mandel M.A."/>
            <person name="Kellner E.M."/>
            <person name="Barker B.M."/>
            <person name="Galgiani J.N."/>
            <person name="Orbach M.J."/>
            <person name="Kirkland T.N."/>
            <person name="Cole G.T."/>
            <person name="Henn M.R."/>
            <person name="Birren B.W."/>
            <person name="Taylor J.W."/>
        </authorList>
    </citation>
    <scope>NUCLEOTIDE SEQUENCE [LARGE SCALE GENOMIC DNA]</scope>
    <source>
        <strain evidence="18">RMSCC 3488</strain>
    </source>
</reference>
<dbReference type="FunFam" id="1.10.510.10:FF:000821">
    <property type="entry name" value="Serine/threonine-protein kinase gcn2"/>
    <property type="match status" value="1"/>
</dbReference>
<evidence type="ECO:0000256" key="13">
    <source>
        <dbReference type="SAM" id="Coils"/>
    </source>
</evidence>
<evidence type="ECO:0000313" key="18">
    <source>
        <dbReference type="Proteomes" id="UP000054567"/>
    </source>
</evidence>
<feature type="compositionally biased region" description="Basic residues" evidence="14">
    <location>
        <begin position="1"/>
        <end position="13"/>
    </location>
</feature>
<dbReference type="CDD" id="cd14012">
    <property type="entry name" value="PK_eIF2AK_GCN2_rpt1"/>
    <property type="match status" value="1"/>
</dbReference>
<dbReference type="SMART" id="SM00591">
    <property type="entry name" value="RWD"/>
    <property type="match status" value="1"/>
</dbReference>
<feature type="coiled-coil region" evidence="13">
    <location>
        <begin position="174"/>
        <end position="212"/>
    </location>
</feature>
<evidence type="ECO:0000313" key="17">
    <source>
        <dbReference type="EMBL" id="KMM66992.1"/>
    </source>
</evidence>
<feature type="domain" description="RWD" evidence="16">
    <location>
        <begin position="47"/>
        <end position="156"/>
    </location>
</feature>
<dbReference type="Gene3D" id="3.30.930.10">
    <property type="entry name" value="Bira Bifunctional Protein, Domain 2"/>
    <property type="match status" value="1"/>
</dbReference>
<dbReference type="FunFam" id="3.30.200.20:FF:000379">
    <property type="entry name" value="eIF-2-alpha kinase GCN2"/>
    <property type="match status" value="1"/>
</dbReference>
<keyword evidence="6 11" id="KW-0067">ATP-binding</keyword>
<dbReference type="PANTHER" id="PTHR11042">
    <property type="entry name" value="EUKARYOTIC TRANSLATION INITIATION FACTOR 2-ALPHA KINASE EIF2-ALPHA KINASE -RELATED"/>
    <property type="match status" value="1"/>
</dbReference>
<dbReference type="PANTHER" id="PTHR11042:SF136">
    <property type="entry name" value="EIF-2-ALPHA KINASE GCN2"/>
    <property type="match status" value="1"/>
</dbReference>